<dbReference type="PANTHER" id="PTHR30250">
    <property type="entry name" value="PST FAMILY PREDICTED COLANIC ACID TRANSPORTER"/>
    <property type="match status" value="1"/>
</dbReference>
<evidence type="ECO:0000313" key="8">
    <source>
        <dbReference type="Proteomes" id="UP000679179"/>
    </source>
</evidence>
<organism evidence="7 8">
    <name type="scientific">Clostridium polyendosporum</name>
    <dbReference type="NCBI Taxonomy" id="69208"/>
    <lineage>
        <taxon>Bacteria</taxon>
        <taxon>Bacillati</taxon>
        <taxon>Bacillota</taxon>
        <taxon>Clostridia</taxon>
        <taxon>Eubacteriales</taxon>
        <taxon>Clostridiaceae</taxon>
        <taxon>Clostridium</taxon>
    </lineage>
</organism>
<keyword evidence="3 6" id="KW-0812">Transmembrane</keyword>
<keyword evidence="2" id="KW-1003">Cell membrane</keyword>
<dbReference type="Proteomes" id="UP000679179">
    <property type="component" value="Unassembled WGS sequence"/>
</dbReference>
<name>A0A919S0Z4_9CLOT</name>
<gene>
    <name evidence="7" type="primary">cps2J</name>
    <name evidence="7" type="ORF">CPJCM30710_29110</name>
</gene>
<dbReference type="PANTHER" id="PTHR30250:SF11">
    <property type="entry name" value="O-ANTIGEN TRANSPORTER-RELATED"/>
    <property type="match status" value="1"/>
</dbReference>
<evidence type="ECO:0000313" key="7">
    <source>
        <dbReference type="EMBL" id="GIM30245.1"/>
    </source>
</evidence>
<feature type="transmembrane region" description="Helical" evidence="6">
    <location>
        <begin position="142"/>
        <end position="164"/>
    </location>
</feature>
<evidence type="ECO:0000256" key="6">
    <source>
        <dbReference type="SAM" id="Phobius"/>
    </source>
</evidence>
<proteinExistence type="predicted"/>
<dbReference type="EMBL" id="BOPZ01000031">
    <property type="protein sequence ID" value="GIM30245.1"/>
    <property type="molecule type" value="Genomic_DNA"/>
</dbReference>
<dbReference type="RefSeq" id="WP_212904924.1">
    <property type="nucleotide sequence ID" value="NZ_BOPZ01000031.1"/>
</dbReference>
<feature type="transmembrane region" description="Helical" evidence="6">
    <location>
        <begin position="46"/>
        <end position="66"/>
    </location>
</feature>
<feature type="transmembrane region" description="Helical" evidence="6">
    <location>
        <begin position="245"/>
        <end position="266"/>
    </location>
</feature>
<dbReference type="GO" id="GO:0005886">
    <property type="term" value="C:plasma membrane"/>
    <property type="evidence" value="ECO:0007669"/>
    <property type="project" value="UniProtKB-SubCell"/>
</dbReference>
<feature type="transmembrane region" description="Helical" evidence="6">
    <location>
        <begin position="170"/>
        <end position="187"/>
    </location>
</feature>
<keyword evidence="4 6" id="KW-1133">Transmembrane helix</keyword>
<evidence type="ECO:0000256" key="5">
    <source>
        <dbReference type="ARBA" id="ARBA00023136"/>
    </source>
</evidence>
<comment type="subcellular location">
    <subcellularLocation>
        <location evidence="1">Cell membrane</location>
        <topology evidence="1">Multi-pass membrane protein</topology>
    </subcellularLocation>
</comment>
<feature type="transmembrane region" description="Helical" evidence="6">
    <location>
        <begin position="87"/>
        <end position="106"/>
    </location>
</feature>
<feature type="transmembrane region" description="Helical" evidence="6">
    <location>
        <begin position="408"/>
        <end position="424"/>
    </location>
</feature>
<evidence type="ECO:0008006" key="9">
    <source>
        <dbReference type="Google" id="ProtNLM"/>
    </source>
</evidence>
<feature type="transmembrane region" description="Helical" evidence="6">
    <location>
        <begin position="286"/>
        <end position="304"/>
    </location>
</feature>
<keyword evidence="5 6" id="KW-0472">Membrane</keyword>
<protein>
    <recommendedName>
        <fullName evidence="9">Membrane protein involved in the export of O-antigen and teichoic acid</fullName>
    </recommendedName>
</protein>
<dbReference type="AlphaFoldDB" id="A0A919S0Z4"/>
<accession>A0A919S0Z4</accession>
<keyword evidence="8" id="KW-1185">Reference proteome</keyword>
<feature type="transmembrane region" description="Helical" evidence="6">
    <location>
        <begin position="379"/>
        <end position="396"/>
    </location>
</feature>
<feature type="transmembrane region" description="Helical" evidence="6">
    <location>
        <begin position="12"/>
        <end position="34"/>
    </location>
</feature>
<evidence type="ECO:0000256" key="2">
    <source>
        <dbReference type="ARBA" id="ARBA00022475"/>
    </source>
</evidence>
<sequence>MQKKSKLVNNFIIYAIGNLGSKLLVFLLLPLYSYYLTQSEFGSYDIIMTLIGFIAPIVSCQINQGLYRYILDTNDEKEKSRIITNSYFIVIKNLIIFILLVLLIQLFYKFQFVYLVLFQVIFMCTQDITLQVARGLEKNKEYSYAGMLNTLVNLISNIILIVFLGLKVEALLISIILSSVVSILYIAKTIDLFQYINFSMVNGKIRNELLKFSLPLIPNALSWWVTNLSDRYLLLYYKGIESTGIYAIANKLPSILITINTIFYLAWQDTVISEHDSNKKDYSKMFSLLMVLQCTAAIGLISINKYLMKFLVSPDFYEAWKYTPFLYVGVVFSVFSSFYGVFYLSVKNTKGNFYTSVIGALINIVLNVVLIPVIGIQGASLSTMISYIVIFIMRAVHTKEFVNVDIDTKKFLLLNFLMGIYIYLSYIENFILSVILIVGGVLVFGYLNLEFIKKFGSYFGKRKLKSKAIN</sequence>
<dbReference type="InterPro" id="IPR050833">
    <property type="entry name" value="Poly_Biosynth_Transport"/>
</dbReference>
<reference evidence="7" key="1">
    <citation type="submission" date="2021-03" db="EMBL/GenBank/DDBJ databases">
        <title>Taxonomic study of Clostridium polyendosporum from meadow-gley soil under rice.</title>
        <authorList>
            <person name="Kobayashi H."/>
            <person name="Tanizawa Y."/>
            <person name="Yagura M."/>
        </authorList>
    </citation>
    <scope>NUCLEOTIDE SEQUENCE</scope>
    <source>
        <strain evidence="7">JCM 30710</strain>
    </source>
</reference>
<dbReference type="InterPro" id="IPR002797">
    <property type="entry name" value="Polysacc_synth"/>
</dbReference>
<feature type="transmembrane region" description="Helical" evidence="6">
    <location>
        <begin position="430"/>
        <end position="449"/>
    </location>
</feature>
<dbReference type="Pfam" id="PF01943">
    <property type="entry name" value="Polysacc_synt"/>
    <property type="match status" value="1"/>
</dbReference>
<feature type="transmembrane region" description="Helical" evidence="6">
    <location>
        <begin position="353"/>
        <end position="373"/>
    </location>
</feature>
<feature type="transmembrane region" description="Helical" evidence="6">
    <location>
        <begin position="324"/>
        <end position="346"/>
    </location>
</feature>
<evidence type="ECO:0000256" key="4">
    <source>
        <dbReference type="ARBA" id="ARBA00022989"/>
    </source>
</evidence>
<evidence type="ECO:0000256" key="3">
    <source>
        <dbReference type="ARBA" id="ARBA00022692"/>
    </source>
</evidence>
<comment type="caution">
    <text evidence="7">The sequence shown here is derived from an EMBL/GenBank/DDBJ whole genome shotgun (WGS) entry which is preliminary data.</text>
</comment>
<evidence type="ECO:0000256" key="1">
    <source>
        <dbReference type="ARBA" id="ARBA00004651"/>
    </source>
</evidence>